<dbReference type="AlphaFoldDB" id="Q7N5V8"/>
<accession>Q7N5V8</accession>
<name>Q7N5V8_PHOLL</name>
<proteinExistence type="predicted"/>
<evidence type="ECO:0000313" key="2">
    <source>
        <dbReference type="Proteomes" id="UP000002514"/>
    </source>
</evidence>
<gene>
    <name evidence="1" type="ordered locus">plu1822</name>
</gene>
<dbReference type="HOGENOM" id="CLU_2260041_0_0_6"/>
<keyword evidence="2" id="KW-1185">Reference proteome</keyword>
<dbReference type="EMBL" id="BX571865">
    <property type="protein sequence ID" value="CAE14115.1"/>
    <property type="molecule type" value="Genomic_DNA"/>
</dbReference>
<dbReference type="Proteomes" id="UP000002514">
    <property type="component" value="Chromosome"/>
</dbReference>
<organism evidence="1 2">
    <name type="scientific">Photorhabdus laumondii subsp. laumondii (strain DSM 15139 / CIP 105565 / TT01)</name>
    <name type="common">Photorhabdus luminescens subsp. laumondii</name>
    <dbReference type="NCBI Taxonomy" id="243265"/>
    <lineage>
        <taxon>Bacteria</taxon>
        <taxon>Pseudomonadati</taxon>
        <taxon>Pseudomonadota</taxon>
        <taxon>Gammaproteobacteria</taxon>
        <taxon>Enterobacterales</taxon>
        <taxon>Morganellaceae</taxon>
        <taxon>Photorhabdus</taxon>
    </lineage>
</organism>
<sequence>MNMNMNNTITETHVITVTNESTRLFIVKAFEGYELYINNMQEYMGSRFFKNIADMKYMDDVFDKVIENSKEGFSQFLKKNKSAGSLKEVFFDEVKVNLRFMHNVMLNSD</sequence>
<evidence type="ECO:0000313" key="1">
    <source>
        <dbReference type="EMBL" id="CAE14115.1"/>
    </source>
</evidence>
<reference evidence="2" key="1">
    <citation type="journal article" date="2003" name="Nat. Biotechnol.">
        <title>The genome sequence of the entomopathogenic bacterium Photorhabdus luminescens.</title>
        <authorList>
            <person name="Duchaud E."/>
            <person name="Rusniok C."/>
            <person name="Frangeul L."/>
            <person name="Buchrieser C."/>
            <person name="Givaudan A."/>
            <person name="Taourit S."/>
            <person name="Bocs S."/>
            <person name="Boursaux-Eude C."/>
            <person name="Chandler M."/>
            <person name="Charles J.-F."/>
            <person name="Dassa E."/>
            <person name="Derose R."/>
            <person name="Derzelle S."/>
            <person name="Freyssinet G."/>
            <person name="Gaudriault S."/>
            <person name="Medigue C."/>
            <person name="Lanois A."/>
            <person name="Powell K."/>
            <person name="Siguier P."/>
            <person name="Vincent R."/>
            <person name="Wingate V."/>
            <person name="Zouine M."/>
            <person name="Glaser P."/>
            <person name="Boemare N."/>
            <person name="Danchin A."/>
            <person name="Kunst F."/>
        </authorList>
    </citation>
    <scope>NUCLEOTIDE SEQUENCE [LARGE SCALE GENOMIC DNA]</scope>
    <source>
        <strain evidence="2">DSM 15139 / CIP 105565 / TT01</strain>
    </source>
</reference>
<protein>
    <submittedName>
        <fullName evidence="1">Photorhabdus luminescens subsp. laumondii TTO1 complete genome segment 7/17</fullName>
    </submittedName>
</protein>
<dbReference type="KEGG" id="plu:plu1822"/>